<evidence type="ECO:0000256" key="4">
    <source>
        <dbReference type="ARBA" id="ARBA00022787"/>
    </source>
</evidence>
<evidence type="ECO:0000256" key="2">
    <source>
        <dbReference type="ARBA" id="ARBA00022448"/>
    </source>
</evidence>
<keyword evidence="6 10" id="KW-1133">Transmembrane helix</keyword>
<keyword evidence="2" id="KW-0813">Transport</keyword>
<evidence type="ECO:0000256" key="5">
    <source>
        <dbReference type="ARBA" id="ARBA00022927"/>
    </source>
</evidence>
<evidence type="ECO:0000256" key="3">
    <source>
        <dbReference type="ARBA" id="ARBA00022692"/>
    </source>
</evidence>
<evidence type="ECO:0000313" key="11">
    <source>
        <dbReference type="EMBL" id="CAH9071563.1"/>
    </source>
</evidence>
<keyword evidence="3 10" id="KW-0812">Transmembrane</keyword>
<dbReference type="PANTHER" id="PTHR32409:SF3">
    <property type="entry name" value="MITOCHONDRIAL IMPORT RECEPTOR SUBUNIT TOM20-1-RELATED"/>
    <property type="match status" value="1"/>
</dbReference>
<dbReference type="InterPro" id="IPR010547">
    <property type="entry name" value="TOM20_imprt_rcpt"/>
</dbReference>
<keyword evidence="7" id="KW-0496">Mitochondrion</keyword>
<evidence type="ECO:0000256" key="10">
    <source>
        <dbReference type="SAM" id="Phobius"/>
    </source>
</evidence>
<evidence type="ECO:0000256" key="1">
    <source>
        <dbReference type="ARBA" id="ARBA00004572"/>
    </source>
</evidence>
<sequence length="120" mass="13485">MPMLALVRSLRRRGMNIHTSYAIMWKIFILSQLPNRDVFDADSRVAAKDPDSRIAHRDPQAWFNATRYGGRPGPSASTTTKSSKNKSSDLKYDIFGWVILAVGIVTWVGFAKLQVPPPPR</sequence>
<dbReference type="Proteomes" id="UP001152523">
    <property type="component" value="Unassembled WGS sequence"/>
</dbReference>
<evidence type="ECO:0000256" key="7">
    <source>
        <dbReference type="ARBA" id="ARBA00023128"/>
    </source>
</evidence>
<feature type="transmembrane region" description="Helical" evidence="10">
    <location>
        <begin position="94"/>
        <end position="115"/>
    </location>
</feature>
<evidence type="ECO:0000256" key="9">
    <source>
        <dbReference type="SAM" id="MobiDB-lite"/>
    </source>
</evidence>
<evidence type="ECO:0000256" key="8">
    <source>
        <dbReference type="ARBA" id="ARBA00023136"/>
    </source>
</evidence>
<feature type="region of interest" description="Disordered" evidence="9">
    <location>
        <begin position="64"/>
        <end position="87"/>
    </location>
</feature>
<keyword evidence="4" id="KW-1000">Mitochondrion outer membrane</keyword>
<reference evidence="11" key="1">
    <citation type="submission" date="2022-07" db="EMBL/GenBank/DDBJ databases">
        <authorList>
            <person name="Macas J."/>
            <person name="Novak P."/>
            <person name="Neumann P."/>
        </authorList>
    </citation>
    <scope>NUCLEOTIDE SEQUENCE</scope>
</reference>
<comment type="subcellular location">
    <subcellularLocation>
        <location evidence="1">Mitochondrion outer membrane</location>
        <topology evidence="1">Single-pass membrane protein</topology>
    </subcellularLocation>
</comment>
<gene>
    <name evidence="11" type="ORF">CEPIT_LOCUS3969</name>
</gene>
<name>A0AAV0C9T5_9ASTE</name>
<accession>A0AAV0C9T5</accession>
<dbReference type="GO" id="GO:0005742">
    <property type="term" value="C:mitochondrial outer membrane translocase complex"/>
    <property type="evidence" value="ECO:0007669"/>
    <property type="project" value="InterPro"/>
</dbReference>
<proteinExistence type="predicted"/>
<keyword evidence="5" id="KW-0653">Protein transport</keyword>
<organism evidence="11 12">
    <name type="scientific">Cuscuta epithymum</name>
    <dbReference type="NCBI Taxonomy" id="186058"/>
    <lineage>
        <taxon>Eukaryota</taxon>
        <taxon>Viridiplantae</taxon>
        <taxon>Streptophyta</taxon>
        <taxon>Embryophyta</taxon>
        <taxon>Tracheophyta</taxon>
        <taxon>Spermatophyta</taxon>
        <taxon>Magnoliopsida</taxon>
        <taxon>eudicotyledons</taxon>
        <taxon>Gunneridae</taxon>
        <taxon>Pentapetalae</taxon>
        <taxon>asterids</taxon>
        <taxon>lamiids</taxon>
        <taxon>Solanales</taxon>
        <taxon>Convolvulaceae</taxon>
        <taxon>Cuscuteae</taxon>
        <taxon>Cuscuta</taxon>
        <taxon>Cuscuta subgen. Cuscuta</taxon>
    </lineage>
</organism>
<dbReference type="PANTHER" id="PTHR32409">
    <property type="entry name" value="MITOCHONDRIAL IMPORT RECEPTOR SUBUNIT TOM20-1-RELATED"/>
    <property type="match status" value="1"/>
</dbReference>
<keyword evidence="12" id="KW-1185">Reference proteome</keyword>
<evidence type="ECO:0000313" key="12">
    <source>
        <dbReference type="Proteomes" id="UP001152523"/>
    </source>
</evidence>
<comment type="caution">
    <text evidence="11">The sequence shown here is derived from an EMBL/GenBank/DDBJ whole genome shotgun (WGS) entry which is preliminary data.</text>
</comment>
<dbReference type="EMBL" id="CAMAPF010000021">
    <property type="protein sequence ID" value="CAH9071563.1"/>
    <property type="molecule type" value="Genomic_DNA"/>
</dbReference>
<dbReference type="AlphaFoldDB" id="A0AAV0C9T5"/>
<evidence type="ECO:0000256" key="6">
    <source>
        <dbReference type="ARBA" id="ARBA00022989"/>
    </source>
</evidence>
<protein>
    <submittedName>
        <fullName evidence="11">Uncharacterized protein</fullName>
    </submittedName>
</protein>
<dbReference type="GO" id="GO:0045040">
    <property type="term" value="P:protein insertion into mitochondrial outer membrane"/>
    <property type="evidence" value="ECO:0007669"/>
    <property type="project" value="InterPro"/>
</dbReference>
<dbReference type="GO" id="GO:0015031">
    <property type="term" value="P:protein transport"/>
    <property type="evidence" value="ECO:0007669"/>
    <property type="project" value="UniProtKB-KW"/>
</dbReference>
<keyword evidence="8 10" id="KW-0472">Membrane</keyword>
<dbReference type="Pfam" id="PF06552">
    <property type="entry name" value="TOM20_plant"/>
    <property type="match status" value="1"/>
</dbReference>